<evidence type="ECO:0000313" key="3">
    <source>
        <dbReference type="Proteomes" id="UP000515908"/>
    </source>
</evidence>
<feature type="signal peptide" evidence="1">
    <location>
        <begin position="1"/>
        <end position="25"/>
    </location>
</feature>
<evidence type="ECO:0000313" key="2">
    <source>
        <dbReference type="EMBL" id="CAD2213772.1"/>
    </source>
</evidence>
<feature type="chain" id="PRO_5028828243" evidence="1">
    <location>
        <begin position="26"/>
        <end position="378"/>
    </location>
</feature>
<dbReference type="SUPFAM" id="SSF57184">
    <property type="entry name" value="Growth factor receptor domain"/>
    <property type="match status" value="1"/>
</dbReference>
<reference evidence="2 3" key="1">
    <citation type="submission" date="2020-08" db="EMBL/GenBank/DDBJ databases">
        <authorList>
            <person name="Newling K."/>
            <person name="Davey J."/>
            <person name="Forrester S."/>
        </authorList>
    </citation>
    <scope>NUCLEOTIDE SEQUENCE [LARGE SCALE GENOMIC DNA]</scope>
    <source>
        <strain evidence="3">Crithidia deanei Carvalho (ATCC PRA-265)</strain>
    </source>
</reference>
<gene>
    <name evidence="2" type="ORF">ADEAN_000121500</name>
</gene>
<dbReference type="InterPro" id="IPR009030">
    <property type="entry name" value="Growth_fac_rcpt_cys_sf"/>
</dbReference>
<dbReference type="EMBL" id="LR877146">
    <property type="protein sequence ID" value="CAD2213772.1"/>
    <property type="molecule type" value="Genomic_DNA"/>
</dbReference>
<sequence>MFYGRLVLPPLLLLLLAMAVPSVHGACILRHNFTPDWCYPRYDSCSSVDLVRFDSDTGSCMCGQTKMTVKPSLTPHCKKYLNAAVDFFCQAYDHTDTLSMCYTCEDGYVALNPTQRGRFNYSSTCVPRIANCDNHTDNGQCAACSPDYRLSNDKNSCTKYTDLCTSRDNSGTCTSCATGYFLQPQYWVCLTDMPGCIEYHTIYSGCTVCSTGYFQNTLGPNCTKLIDRCITYNADGSCTVCSTGNTPTNDRLACVTIIPECSSHNADGTCRECDSGFSLSSNRKSCVLCTLEGCSRCDTANVCAQCADGYNFTTNHTACATCGIQNCSSCDRNEFCAQCGWVRRVRLGLLFHLCGYGLQALRCQRRGLCRVLHPPKQK</sequence>
<proteinExistence type="predicted"/>
<dbReference type="Proteomes" id="UP000515908">
    <property type="component" value="Chromosome 02"/>
</dbReference>
<keyword evidence="1" id="KW-0732">Signal</keyword>
<dbReference type="VEuPathDB" id="TriTrypDB:ADEAN_000121500"/>
<accession>A0A7G2C741</accession>
<dbReference type="OrthoDB" id="300641at2759"/>
<organism evidence="2 3">
    <name type="scientific">Angomonas deanei</name>
    <dbReference type="NCBI Taxonomy" id="59799"/>
    <lineage>
        <taxon>Eukaryota</taxon>
        <taxon>Discoba</taxon>
        <taxon>Euglenozoa</taxon>
        <taxon>Kinetoplastea</taxon>
        <taxon>Metakinetoplastina</taxon>
        <taxon>Trypanosomatida</taxon>
        <taxon>Trypanosomatidae</taxon>
        <taxon>Strigomonadinae</taxon>
        <taxon>Angomonas</taxon>
    </lineage>
</organism>
<name>A0A7G2C741_9TRYP</name>
<dbReference type="AlphaFoldDB" id="A0A7G2C741"/>
<protein>
    <submittedName>
        <fullName evidence="2">Uncharacterized protein</fullName>
    </submittedName>
</protein>
<keyword evidence="3" id="KW-1185">Reference proteome</keyword>
<evidence type="ECO:0000256" key="1">
    <source>
        <dbReference type="SAM" id="SignalP"/>
    </source>
</evidence>